<dbReference type="EMBL" id="QGKW02001940">
    <property type="protein sequence ID" value="KAF2558489.1"/>
    <property type="molecule type" value="Genomic_DNA"/>
</dbReference>
<dbReference type="AlphaFoldDB" id="A0A8S9HKF7"/>
<accession>A0A8S9HKF7</accession>
<dbReference type="Proteomes" id="UP000712281">
    <property type="component" value="Unassembled WGS sequence"/>
</dbReference>
<gene>
    <name evidence="2" type="ORF">F2Q68_00013815</name>
</gene>
<evidence type="ECO:0000313" key="2">
    <source>
        <dbReference type="EMBL" id="KAF2558489.1"/>
    </source>
</evidence>
<feature type="compositionally biased region" description="Basic and acidic residues" evidence="1">
    <location>
        <begin position="144"/>
        <end position="154"/>
    </location>
</feature>
<feature type="compositionally biased region" description="Basic and acidic residues" evidence="1">
    <location>
        <begin position="117"/>
        <end position="130"/>
    </location>
</feature>
<sequence length="154" mass="16292">MSRKRETVVEISKPIPAMVSLRIRRRISEMENSTACVGGSSSINVKPPAFSRITGAGDEVAGGGDGTTGGTDEDLEAALFLASSISDSVSASNPIAALTGAVSFSDDDCGERKEIHSKEHEKLNALEISRKNSSPITLNKLHGQKTEGEEHKEP</sequence>
<comment type="caution">
    <text evidence="2">The sequence shown here is derived from an EMBL/GenBank/DDBJ whole genome shotgun (WGS) entry which is preliminary data.</text>
</comment>
<organism evidence="2 3">
    <name type="scientific">Brassica cretica</name>
    <name type="common">Mustard</name>
    <dbReference type="NCBI Taxonomy" id="69181"/>
    <lineage>
        <taxon>Eukaryota</taxon>
        <taxon>Viridiplantae</taxon>
        <taxon>Streptophyta</taxon>
        <taxon>Embryophyta</taxon>
        <taxon>Tracheophyta</taxon>
        <taxon>Spermatophyta</taxon>
        <taxon>Magnoliopsida</taxon>
        <taxon>eudicotyledons</taxon>
        <taxon>Gunneridae</taxon>
        <taxon>Pentapetalae</taxon>
        <taxon>rosids</taxon>
        <taxon>malvids</taxon>
        <taxon>Brassicales</taxon>
        <taxon>Brassicaceae</taxon>
        <taxon>Brassiceae</taxon>
        <taxon>Brassica</taxon>
    </lineage>
</organism>
<evidence type="ECO:0000313" key="3">
    <source>
        <dbReference type="Proteomes" id="UP000712281"/>
    </source>
</evidence>
<evidence type="ECO:0000256" key="1">
    <source>
        <dbReference type="SAM" id="MobiDB-lite"/>
    </source>
</evidence>
<reference evidence="2" key="1">
    <citation type="submission" date="2019-12" db="EMBL/GenBank/DDBJ databases">
        <title>Genome sequencing and annotation of Brassica cretica.</title>
        <authorList>
            <person name="Studholme D.J."/>
            <person name="Sarris P.F."/>
        </authorList>
    </citation>
    <scope>NUCLEOTIDE SEQUENCE</scope>
    <source>
        <strain evidence="2">PFS-001/15</strain>
        <tissue evidence="2">Leaf</tissue>
    </source>
</reference>
<feature type="region of interest" description="Disordered" evidence="1">
    <location>
        <begin position="48"/>
        <end position="71"/>
    </location>
</feature>
<name>A0A8S9HKF7_BRACR</name>
<feature type="compositionally biased region" description="Gly residues" evidence="1">
    <location>
        <begin position="60"/>
        <end position="69"/>
    </location>
</feature>
<protein>
    <submittedName>
        <fullName evidence="2">Uncharacterized protein</fullName>
    </submittedName>
</protein>
<feature type="region of interest" description="Disordered" evidence="1">
    <location>
        <begin position="117"/>
        <end position="154"/>
    </location>
</feature>
<proteinExistence type="predicted"/>